<evidence type="ECO:0000256" key="10">
    <source>
        <dbReference type="HAMAP-Rule" id="MF_00139"/>
    </source>
</evidence>
<dbReference type="GO" id="GO:0005829">
    <property type="term" value="C:cytosol"/>
    <property type="evidence" value="ECO:0007669"/>
    <property type="project" value="TreeGrafter"/>
</dbReference>
<protein>
    <recommendedName>
        <fullName evidence="10">Bifunctional purine biosynthesis protein PurH</fullName>
    </recommendedName>
    <domain>
        <recommendedName>
            <fullName evidence="10">Phosphoribosylaminoimidazolecarboxamide formyltransferase</fullName>
            <ecNumber evidence="10">2.1.2.3</ecNumber>
        </recommendedName>
        <alternativeName>
            <fullName evidence="10">AICAR transformylase</fullName>
        </alternativeName>
    </domain>
    <domain>
        <recommendedName>
            <fullName evidence="10">IMP cyclohydrolase</fullName>
            <ecNumber evidence="10">3.5.4.10</ecNumber>
        </recommendedName>
        <alternativeName>
            <fullName evidence="10">ATIC</fullName>
        </alternativeName>
        <alternativeName>
            <fullName evidence="10">IMP synthase</fullName>
        </alternativeName>
        <alternativeName>
            <fullName evidence="10">Inosinicase</fullName>
        </alternativeName>
    </domain>
</protein>
<keyword evidence="6 10" id="KW-0378">Hydrolase</keyword>
<comment type="similarity">
    <text evidence="3 10">Belongs to the PurH family.</text>
</comment>
<dbReference type="Pfam" id="PF02142">
    <property type="entry name" value="MGS"/>
    <property type="match status" value="1"/>
</dbReference>
<evidence type="ECO:0000256" key="3">
    <source>
        <dbReference type="ARBA" id="ARBA00007667"/>
    </source>
</evidence>
<comment type="domain">
    <text evidence="10">The IMP cyclohydrolase activity resides in the N-terminal region.</text>
</comment>
<evidence type="ECO:0000313" key="13">
    <source>
        <dbReference type="Proteomes" id="UP000095237"/>
    </source>
</evidence>
<evidence type="ECO:0000256" key="9">
    <source>
        <dbReference type="ARBA" id="ARBA00050687"/>
    </source>
</evidence>
<dbReference type="Gene3D" id="3.40.50.1380">
    <property type="entry name" value="Methylglyoxal synthase-like domain"/>
    <property type="match status" value="1"/>
</dbReference>
<dbReference type="NCBIfam" id="TIGR00355">
    <property type="entry name" value="purH"/>
    <property type="match status" value="1"/>
</dbReference>
<evidence type="ECO:0000256" key="2">
    <source>
        <dbReference type="ARBA" id="ARBA00004954"/>
    </source>
</evidence>
<keyword evidence="5 10" id="KW-0658">Purine biosynthesis</keyword>
<dbReference type="SMART" id="SM00851">
    <property type="entry name" value="MGS"/>
    <property type="match status" value="1"/>
</dbReference>
<dbReference type="PANTHER" id="PTHR11692:SF0">
    <property type="entry name" value="BIFUNCTIONAL PURINE BIOSYNTHESIS PROTEIN ATIC"/>
    <property type="match status" value="1"/>
</dbReference>
<dbReference type="PIRSF" id="PIRSF000414">
    <property type="entry name" value="AICARFT_IMPCHas"/>
    <property type="match status" value="1"/>
</dbReference>
<dbReference type="InterPro" id="IPR036914">
    <property type="entry name" value="MGS-like_dom_sf"/>
</dbReference>
<dbReference type="SMART" id="SM00798">
    <property type="entry name" value="AICARFT_IMPCHas"/>
    <property type="match status" value="1"/>
</dbReference>
<dbReference type="PROSITE" id="PS51855">
    <property type="entry name" value="MGS"/>
    <property type="match status" value="1"/>
</dbReference>
<feature type="domain" description="MGS-like" evidence="11">
    <location>
        <begin position="1"/>
        <end position="149"/>
    </location>
</feature>
<keyword evidence="13" id="KW-1185">Reference proteome</keyword>
<evidence type="ECO:0000259" key="11">
    <source>
        <dbReference type="PROSITE" id="PS51855"/>
    </source>
</evidence>
<dbReference type="UniPathway" id="UPA00074">
    <property type="reaction ID" value="UER00133"/>
</dbReference>
<dbReference type="GO" id="GO:0003937">
    <property type="term" value="F:IMP cyclohydrolase activity"/>
    <property type="evidence" value="ECO:0007669"/>
    <property type="project" value="UniProtKB-UniRule"/>
</dbReference>
<dbReference type="InterPro" id="IPR011607">
    <property type="entry name" value="MGS-like_dom"/>
</dbReference>
<dbReference type="InterPro" id="IPR024051">
    <property type="entry name" value="AICAR_Tfase_dup_dom_sf"/>
</dbReference>
<comment type="pathway">
    <text evidence="1 10">Purine metabolism; IMP biosynthesis via de novo pathway; IMP from 5-formamido-1-(5-phospho-D-ribosyl)imidazole-4-carboxamide: step 1/1.</text>
</comment>
<accession>A0A1E5IKI3</accession>
<evidence type="ECO:0000256" key="6">
    <source>
        <dbReference type="ARBA" id="ARBA00022801"/>
    </source>
</evidence>
<dbReference type="Gene3D" id="3.40.140.20">
    <property type="match status" value="2"/>
</dbReference>
<dbReference type="InterPro" id="IPR016193">
    <property type="entry name" value="Cytidine_deaminase-like"/>
</dbReference>
<comment type="caution">
    <text evidence="12">The sequence shown here is derived from an EMBL/GenBank/DDBJ whole genome shotgun (WGS) entry which is preliminary data.</text>
</comment>
<dbReference type="EMBL" id="LNVX01000249">
    <property type="protein sequence ID" value="OEG71000.1"/>
    <property type="molecule type" value="Genomic_DNA"/>
</dbReference>
<proteinExistence type="inferred from homology"/>
<name>A0A1E5IKI3_ENDTX</name>
<dbReference type="InterPro" id="IPR002695">
    <property type="entry name" value="PurH-like"/>
</dbReference>
<dbReference type="Proteomes" id="UP000095237">
    <property type="component" value="Unassembled WGS sequence"/>
</dbReference>
<dbReference type="Pfam" id="PF01808">
    <property type="entry name" value="AICARFT_IMPCHas"/>
    <property type="match status" value="1"/>
</dbReference>
<evidence type="ECO:0000256" key="4">
    <source>
        <dbReference type="ARBA" id="ARBA00022679"/>
    </source>
</evidence>
<organism evidence="12 13">
    <name type="scientific">Endomicrobium trichonymphae</name>
    <dbReference type="NCBI Taxonomy" id="1408204"/>
    <lineage>
        <taxon>Bacteria</taxon>
        <taxon>Pseudomonadati</taxon>
        <taxon>Elusimicrobiota</taxon>
        <taxon>Endomicrobiia</taxon>
        <taxon>Endomicrobiales</taxon>
        <taxon>Endomicrobiaceae</taxon>
        <taxon>Candidatus Endomicrobiellum</taxon>
    </lineage>
</organism>
<evidence type="ECO:0000256" key="5">
    <source>
        <dbReference type="ARBA" id="ARBA00022755"/>
    </source>
</evidence>
<dbReference type="GO" id="GO:0004643">
    <property type="term" value="F:phosphoribosylaminoimidazolecarboxamide formyltransferase activity"/>
    <property type="evidence" value="ECO:0007669"/>
    <property type="project" value="UniProtKB-UniRule"/>
</dbReference>
<dbReference type="FunFam" id="3.40.140.20:FF:000002">
    <property type="entry name" value="Bifunctional purine biosynthesis protein PurH"/>
    <property type="match status" value="1"/>
</dbReference>
<gene>
    <name evidence="10 12" type="primary">purH</name>
    <name evidence="12" type="ORF">ATZ36_03390</name>
</gene>
<comment type="catalytic activity">
    <reaction evidence="8 10">
        <text>(6R)-10-formyltetrahydrofolate + 5-amino-1-(5-phospho-beta-D-ribosyl)imidazole-4-carboxamide = 5-formamido-1-(5-phospho-D-ribosyl)imidazole-4-carboxamide + (6S)-5,6,7,8-tetrahydrofolate</text>
        <dbReference type="Rhea" id="RHEA:22192"/>
        <dbReference type="ChEBI" id="CHEBI:57453"/>
        <dbReference type="ChEBI" id="CHEBI:58467"/>
        <dbReference type="ChEBI" id="CHEBI:58475"/>
        <dbReference type="ChEBI" id="CHEBI:195366"/>
        <dbReference type="EC" id="2.1.2.3"/>
    </reaction>
</comment>
<dbReference type="EC" id="3.5.4.10" evidence="10"/>
<dbReference type="HAMAP" id="MF_00139">
    <property type="entry name" value="PurH"/>
    <property type="match status" value="1"/>
</dbReference>
<dbReference type="EC" id="2.1.2.3" evidence="10"/>
<dbReference type="SUPFAM" id="SSF53927">
    <property type="entry name" value="Cytidine deaminase-like"/>
    <property type="match status" value="1"/>
</dbReference>
<keyword evidence="4 10" id="KW-0808">Transferase</keyword>
<keyword evidence="7 10" id="KW-0511">Multifunctional enzyme</keyword>
<sequence>MSTALLSVSDKTGIIDFSKELKNLGWNIISSSGTAKVLKENFVECQEISEVTEFPEILDGRVKTLNPRIHGGILAIREKTDHIEHLKRHGIGTIDIVAVSLYPFESTINKIPKPVDKKIDQNVIENIDIGGVALLRAAAKNYKDVIVICDINDYKIVIENLKNNSITEELKLTLAAKAFRHTAYYDSLISTYLTYEKFPAQVAIPLKKLSELRYGENPHQEAALYSNGIEQDKPVVISAKQLHGKELSYNNYLDLEAAWRLVHEFNNPACAVIKHNNPCGCAESTNIKNAYLKALDCDPVSAFGGVIAFNKAVEKDTAAEIIKLFVECVIAPDYSKEALGILTQKKNIRILIQTIPYKEEKKSVEYRIISHGMLAQDRDNQLLNEIKLMTKRQPTKEESEALDFAWKVSKHIKSNAIILARGRQTVGVGAGQMSRIDSLKIAAEKMKSVKHGLDEKLFPLVLASDAFFPFPDVVEESAKVGVTAIAQPGGSIKDNESIKSADDRNIAMIAAGMRHFRH</sequence>
<dbReference type="NCBIfam" id="NF002049">
    <property type="entry name" value="PRK00881.1"/>
    <property type="match status" value="1"/>
</dbReference>
<dbReference type="PANTHER" id="PTHR11692">
    <property type="entry name" value="BIFUNCTIONAL PURINE BIOSYNTHESIS PROTEIN PURH"/>
    <property type="match status" value="1"/>
</dbReference>
<reference evidence="12 13" key="1">
    <citation type="submission" date="2015-11" db="EMBL/GenBank/DDBJ databases">
        <title>Evidence for parallel genomic evolution in an endosymbiosis of termite gut flagellates.</title>
        <authorList>
            <person name="Zheng H."/>
        </authorList>
    </citation>
    <scope>NUCLEOTIDE SEQUENCE [LARGE SCALE GENOMIC DNA]</scope>
    <source>
        <strain evidence="12 13">CET450</strain>
    </source>
</reference>
<evidence type="ECO:0000256" key="7">
    <source>
        <dbReference type="ARBA" id="ARBA00023268"/>
    </source>
</evidence>
<evidence type="ECO:0000313" key="12">
    <source>
        <dbReference type="EMBL" id="OEG71000.1"/>
    </source>
</evidence>
<comment type="catalytic activity">
    <reaction evidence="9 10">
        <text>IMP + H2O = 5-formamido-1-(5-phospho-D-ribosyl)imidazole-4-carboxamide</text>
        <dbReference type="Rhea" id="RHEA:18445"/>
        <dbReference type="ChEBI" id="CHEBI:15377"/>
        <dbReference type="ChEBI" id="CHEBI:58053"/>
        <dbReference type="ChEBI" id="CHEBI:58467"/>
        <dbReference type="EC" id="3.5.4.10"/>
    </reaction>
</comment>
<evidence type="ECO:0000256" key="1">
    <source>
        <dbReference type="ARBA" id="ARBA00004844"/>
    </source>
</evidence>
<dbReference type="AlphaFoldDB" id="A0A1E5IKI3"/>
<comment type="pathway">
    <text evidence="2 10">Purine metabolism; IMP biosynthesis via de novo pathway; 5-formamido-1-(5-phospho-D-ribosyl)imidazole-4-carboxamide from 5-amino-1-(5-phospho-D-ribosyl)imidazole-4-carboxamide (10-formyl THF route): step 1/1.</text>
</comment>
<dbReference type="GO" id="GO:0006189">
    <property type="term" value="P:'de novo' IMP biosynthetic process"/>
    <property type="evidence" value="ECO:0007669"/>
    <property type="project" value="UniProtKB-UniRule"/>
</dbReference>
<dbReference type="CDD" id="cd01421">
    <property type="entry name" value="IMPCH"/>
    <property type="match status" value="1"/>
</dbReference>
<dbReference type="SUPFAM" id="SSF52335">
    <property type="entry name" value="Methylglyoxal synthase-like"/>
    <property type="match status" value="1"/>
</dbReference>
<dbReference type="FunFam" id="3.40.140.20:FF:000001">
    <property type="entry name" value="Bifunctional purine biosynthesis protein PurH"/>
    <property type="match status" value="1"/>
</dbReference>
<dbReference type="FunFam" id="3.40.50.1380:FF:000001">
    <property type="entry name" value="Bifunctional purine biosynthesis protein PurH"/>
    <property type="match status" value="1"/>
</dbReference>
<evidence type="ECO:0000256" key="8">
    <source>
        <dbReference type="ARBA" id="ARBA00050488"/>
    </source>
</evidence>